<feature type="active site" description="Proton acceptor" evidence="15">
    <location>
        <position position="67"/>
    </location>
</feature>
<feature type="binding site" evidence="17">
    <location>
        <position position="14"/>
    </location>
    <ligand>
        <name>ATP</name>
        <dbReference type="ChEBI" id="CHEBI:30616"/>
    </ligand>
</feature>
<gene>
    <name evidence="20" type="ORF">ENT37_11800</name>
</gene>
<evidence type="ECO:0000256" key="7">
    <source>
        <dbReference type="ARBA" id="ARBA00022741"/>
    </source>
</evidence>
<accession>A0A7C4KIN3</accession>
<evidence type="ECO:0000256" key="9">
    <source>
        <dbReference type="ARBA" id="ARBA00022840"/>
    </source>
</evidence>
<keyword evidence="7 17" id="KW-0547">Nucleotide-binding</keyword>
<dbReference type="GO" id="GO:0016301">
    <property type="term" value="F:kinase activity"/>
    <property type="evidence" value="ECO:0007669"/>
    <property type="project" value="UniProtKB-KW"/>
</dbReference>
<keyword evidence="10 19" id="KW-1133">Transmembrane helix</keyword>
<protein>
    <submittedName>
        <fullName evidence="20">Diacylglycerol kinase family protein</fullName>
    </submittedName>
</protein>
<keyword evidence="14" id="KW-1208">Phospholipid metabolism</keyword>
<evidence type="ECO:0000256" key="8">
    <source>
        <dbReference type="ARBA" id="ARBA00022777"/>
    </source>
</evidence>
<dbReference type="PANTHER" id="PTHR34299:SF1">
    <property type="entry name" value="DIACYLGLYCEROL KINASE"/>
    <property type="match status" value="1"/>
</dbReference>
<comment type="subcellular location">
    <subcellularLocation>
        <location evidence="1">Cell membrane</location>
        <topology evidence="1">Multi-pass membrane protein</topology>
    </subcellularLocation>
</comment>
<feature type="transmembrane region" description="Helical" evidence="19">
    <location>
        <begin position="53"/>
        <end position="77"/>
    </location>
</feature>
<evidence type="ECO:0000256" key="10">
    <source>
        <dbReference type="ARBA" id="ARBA00022989"/>
    </source>
</evidence>
<name>A0A7C4KIN3_9CHLR</name>
<keyword evidence="18" id="KW-0460">Magnesium</keyword>
<proteinExistence type="inferred from homology"/>
<dbReference type="Gene3D" id="1.10.287.3610">
    <property type="match status" value="1"/>
</dbReference>
<keyword evidence="3" id="KW-1003">Cell membrane</keyword>
<dbReference type="AlphaFoldDB" id="A0A7C4KIN3"/>
<keyword evidence="8 20" id="KW-0418">Kinase</keyword>
<dbReference type="GO" id="GO:0008654">
    <property type="term" value="P:phospholipid biosynthetic process"/>
    <property type="evidence" value="ECO:0007669"/>
    <property type="project" value="UniProtKB-KW"/>
</dbReference>
<feature type="binding site" evidence="18">
    <location>
        <position position="74"/>
    </location>
    <ligand>
        <name>a divalent metal cation</name>
        <dbReference type="ChEBI" id="CHEBI:60240"/>
    </ligand>
</feature>
<evidence type="ECO:0000256" key="4">
    <source>
        <dbReference type="ARBA" id="ARBA00022516"/>
    </source>
</evidence>
<keyword evidence="6 19" id="KW-0812">Transmembrane</keyword>
<dbReference type="CDD" id="cd14265">
    <property type="entry name" value="UDPK_IM_like"/>
    <property type="match status" value="1"/>
</dbReference>
<evidence type="ECO:0000256" key="11">
    <source>
        <dbReference type="ARBA" id="ARBA00023098"/>
    </source>
</evidence>
<dbReference type="PANTHER" id="PTHR34299">
    <property type="entry name" value="DIACYLGLYCEROL KINASE"/>
    <property type="match status" value="1"/>
</dbReference>
<sequence>MFSFLRSRLIAFQYAFSGWWYVIKTQRNAWIHAIASISVISVGLWLRLPPRDWAVLILTIALVWTAEFLNTALEAVVDLSIPSQHPLARVGKDVGAAAVLIAALSSIVIGILILGPPFFNRLHSLF</sequence>
<evidence type="ECO:0000256" key="3">
    <source>
        <dbReference type="ARBA" id="ARBA00022475"/>
    </source>
</evidence>
<evidence type="ECO:0000256" key="15">
    <source>
        <dbReference type="PIRSR" id="PIRSR600829-1"/>
    </source>
</evidence>
<keyword evidence="11" id="KW-0443">Lipid metabolism</keyword>
<evidence type="ECO:0000256" key="6">
    <source>
        <dbReference type="ARBA" id="ARBA00022692"/>
    </source>
</evidence>
<organism evidence="20">
    <name type="scientific">Anaerolinea thermolimosa</name>
    <dbReference type="NCBI Taxonomy" id="229919"/>
    <lineage>
        <taxon>Bacteria</taxon>
        <taxon>Bacillati</taxon>
        <taxon>Chloroflexota</taxon>
        <taxon>Anaerolineae</taxon>
        <taxon>Anaerolineales</taxon>
        <taxon>Anaerolineaceae</taxon>
        <taxon>Anaerolinea</taxon>
    </lineage>
</organism>
<keyword evidence="4" id="KW-0444">Lipid biosynthesis</keyword>
<feature type="binding site" evidence="16">
    <location>
        <position position="67"/>
    </location>
    <ligand>
        <name>substrate</name>
    </ligand>
</feature>
<evidence type="ECO:0000256" key="5">
    <source>
        <dbReference type="ARBA" id="ARBA00022679"/>
    </source>
</evidence>
<evidence type="ECO:0000313" key="20">
    <source>
        <dbReference type="EMBL" id="HGS22532.1"/>
    </source>
</evidence>
<evidence type="ECO:0000256" key="14">
    <source>
        <dbReference type="ARBA" id="ARBA00023264"/>
    </source>
</evidence>
<dbReference type="InterPro" id="IPR036945">
    <property type="entry name" value="DAGK_sf"/>
</dbReference>
<evidence type="ECO:0000256" key="2">
    <source>
        <dbReference type="ARBA" id="ARBA00005967"/>
    </source>
</evidence>
<feature type="transmembrane region" description="Helical" evidence="19">
    <location>
        <begin position="29"/>
        <end position="46"/>
    </location>
</feature>
<dbReference type="GO" id="GO:0005524">
    <property type="term" value="F:ATP binding"/>
    <property type="evidence" value="ECO:0007669"/>
    <property type="project" value="UniProtKB-KW"/>
</dbReference>
<keyword evidence="18" id="KW-0479">Metal-binding</keyword>
<evidence type="ECO:0000256" key="16">
    <source>
        <dbReference type="PIRSR" id="PIRSR600829-2"/>
    </source>
</evidence>
<feature type="transmembrane region" description="Helical" evidence="19">
    <location>
        <begin position="97"/>
        <end position="119"/>
    </location>
</feature>
<evidence type="ECO:0000256" key="18">
    <source>
        <dbReference type="PIRSR" id="PIRSR600829-4"/>
    </source>
</evidence>
<feature type="binding site" evidence="17">
    <location>
        <position position="74"/>
    </location>
    <ligand>
        <name>ATP</name>
        <dbReference type="ChEBI" id="CHEBI:30616"/>
    </ligand>
</feature>
<dbReference type="Pfam" id="PF01219">
    <property type="entry name" value="DAGK_prokar"/>
    <property type="match status" value="1"/>
</dbReference>
<evidence type="ECO:0000256" key="13">
    <source>
        <dbReference type="ARBA" id="ARBA00023209"/>
    </source>
</evidence>
<dbReference type="InterPro" id="IPR000829">
    <property type="entry name" value="DAGK"/>
</dbReference>
<feature type="binding site" evidence="17">
    <location>
        <begin position="92"/>
        <end position="93"/>
    </location>
    <ligand>
        <name>ATP</name>
        <dbReference type="ChEBI" id="CHEBI:30616"/>
    </ligand>
</feature>
<dbReference type="InterPro" id="IPR033717">
    <property type="entry name" value="UDPK"/>
</dbReference>
<comment type="caution">
    <text evidence="20">The sequence shown here is derived from an EMBL/GenBank/DDBJ whole genome shotgun (WGS) entry which is preliminary data.</text>
</comment>
<dbReference type="GO" id="GO:0046872">
    <property type="term" value="F:metal ion binding"/>
    <property type="evidence" value="ECO:0007669"/>
    <property type="project" value="UniProtKB-KW"/>
</dbReference>
<dbReference type="EMBL" id="DSYK01000583">
    <property type="protein sequence ID" value="HGS22532.1"/>
    <property type="molecule type" value="Genomic_DNA"/>
</dbReference>
<evidence type="ECO:0000256" key="19">
    <source>
        <dbReference type="SAM" id="Phobius"/>
    </source>
</evidence>
<dbReference type="PROSITE" id="PS01069">
    <property type="entry name" value="DAGK_PROKAR"/>
    <property type="match status" value="1"/>
</dbReference>
<dbReference type="GO" id="GO:0005886">
    <property type="term" value="C:plasma membrane"/>
    <property type="evidence" value="ECO:0007669"/>
    <property type="project" value="UniProtKB-SubCell"/>
</dbReference>
<evidence type="ECO:0000256" key="1">
    <source>
        <dbReference type="ARBA" id="ARBA00004651"/>
    </source>
</evidence>
<evidence type="ECO:0000256" key="17">
    <source>
        <dbReference type="PIRSR" id="PIRSR600829-3"/>
    </source>
</evidence>
<comment type="cofactor">
    <cofactor evidence="18">
        <name>Mg(2+)</name>
        <dbReference type="ChEBI" id="CHEBI:18420"/>
    </cofactor>
    <text evidence="18">Mn(2+), Zn(2+), Cd(2+) and Co(2+) support activity to lesser extents.</text>
</comment>
<keyword evidence="9 17" id="KW-0067">ATP-binding</keyword>
<evidence type="ECO:0000256" key="12">
    <source>
        <dbReference type="ARBA" id="ARBA00023136"/>
    </source>
</evidence>
<keyword evidence="5" id="KW-0808">Transferase</keyword>
<keyword evidence="12 19" id="KW-0472">Membrane</keyword>
<keyword evidence="13" id="KW-0594">Phospholipid biosynthesis</keyword>
<comment type="similarity">
    <text evidence="2">Belongs to the bacterial diacylglycerol kinase family.</text>
</comment>
<reference evidence="20" key="1">
    <citation type="journal article" date="2020" name="mSystems">
        <title>Genome- and Community-Level Interaction Insights into Carbon Utilization and Element Cycling Functions of Hydrothermarchaeota in Hydrothermal Sediment.</title>
        <authorList>
            <person name="Zhou Z."/>
            <person name="Liu Y."/>
            <person name="Xu W."/>
            <person name="Pan J."/>
            <person name="Luo Z.H."/>
            <person name="Li M."/>
        </authorList>
    </citation>
    <scope>NUCLEOTIDE SEQUENCE [LARGE SCALE GENOMIC DNA]</scope>
    <source>
        <strain evidence="20">SpSt-573</strain>
    </source>
</reference>